<organismHost>
    <name type="scientific">Pseudomonas aeruginosa</name>
    <dbReference type="NCBI Taxonomy" id="287"/>
</organismHost>
<organism evidence="1 2">
    <name type="scientific">Pseudomonas phage YuA</name>
    <dbReference type="NCBI Taxonomy" id="462590"/>
    <lineage>
        <taxon>Viruses</taxon>
        <taxon>Duplodnaviria</taxon>
        <taxon>Heunggongvirae</taxon>
        <taxon>Uroviricota</taxon>
        <taxon>Caudoviricetes</taxon>
        <taxon>Mesyanzhinovviridae</taxon>
        <taxon>Rabinowitzvirinae</taxon>
        <taxon>Yuavirus</taxon>
        <taxon>Yuavirus yua</taxon>
    </lineage>
</organism>
<dbReference type="RefSeq" id="YP_001595855.1">
    <property type="nucleotide sequence ID" value="NC_010116.1"/>
</dbReference>
<dbReference type="EMBL" id="AM749441">
    <property type="protein sequence ID" value="CAO77787.1"/>
    <property type="molecule type" value="Genomic_DNA"/>
</dbReference>
<reference evidence="1 2" key="1">
    <citation type="journal article" date="2008" name="J. Bacteriol.">
        <title>The genome and structural proteome of YuA, a new Pseudomonas aeruginosa phage resembling M6.</title>
        <authorList>
            <person name="Ceyssens P.J."/>
            <person name="Mesyanzhinov V."/>
            <person name="Sykilinda N."/>
            <person name="Briers Y."/>
            <person name="Roucourt B."/>
            <person name="Lavigne R."/>
            <person name="Robben J."/>
            <person name="Domashin A."/>
            <person name="Miroshnikov K."/>
            <person name="Volckaert G."/>
            <person name="Hertveldt K."/>
        </authorList>
    </citation>
    <scope>NUCLEOTIDE SEQUENCE</scope>
</reference>
<gene>
    <name evidence="1" type="primary">gp32</name>
</gene>
<evidence type="ECO:0000313" key="1">
    <source>
        <dbReference type="EMBL" id="CAO77787.1"/>
    </source>
</evidence>
<dbReference type="OrthoDB" id="8935at10239"/>
<keyword evidence="2" id="KW-1185">Reference proteome</keyword>
<dbReference type="KEGG" id="vg:5797728"/>
<proteinExistence type="predicted"/>
<dbReference type="SUPFAM" id="SSF101386">
    <property type="entry name" value="all-alpha NTP pyrophosphatases"/>
    <property type="match status" value="1"/>
</dbReference>
<evidence type="ECO:0000313" key="2">
    <source>
        <dbReference type="Proteomes" id="UP000002083"/>
    </source>
</evidence>
<dbReference type="Gene3D" id="1.10.287.1080">
    <property type="entry name" value="MazG-like"/>
    <property type="match status" value="1"/>
</dbReference>
<accession>A9J543</accession>
<evidence type="ECO:0008006" key="3">
    <source>
        <dbReference type="Google" id="ProtNLM"/>
    </source>
</evidence>
<dbReference type="Proteomes" id="UP000002083">
    <property type="component" value="Segment"/>
</dbReference>
<name>A9J543_BPPYU</name>
<sequence length="201" mass="22010">METQESITRWADDTFGPKHPAEVAARMNVEVAELVAGLATVAAVPVADMDQDLVHELQKECADVFIMLAQVAEKLNVDLQTVVDYKMRVNRDRTWGRSPTGKMQHVETFMDPGSGLEMELDKFYIISDSGSFFTAQGFDSADQALNWAQSAEGIAAGAEDAVVPTFRAGGYFEGQDGVNVYLGRELRAFWKANPLSEGEPA</sequence>
<dbReference type="GeneID" id="5797728"/>
<protein>
    <recommendedName>
        <fullName evidence="3">Pyrophosphatase</fullName>
    </recommendedName>
</protein>
<dbReference type="SMR" id="A9J543"/>